<evidence type="ECO:0000313" key="3">
    <source>
        <dbReference type="EMBL" id="KAF8393985.1"/>
    </source>
</evidence>
<accession>A0A834YUL8</accession>
<dbReference type="InterPro" id="IPR055414">
    <property type="entry name" value="LRR_R13L4/SHOC2-like"/>
</dbReference>
<dbReference type="OrthoDB" id="598235at2759"/>
<keyword evidence="4" id="KW-1185">Reference proteome</keyword>
<dbReference type="PANTHER" id="PTHR15140:SF37">
    <property type="entry name" value="UBIQUITIN-LIKE DOMAIN-CONTAINING PROTEIN"/>
    <property type="match status" value="1"/>
</dbReference>
<sequence length="215" mass="24285">MRNLRWLDVMLQGEEVLDLQTLSSPPLLLQRLHLTGHLGKFPNWISSLHNLKRISLGYCGIRDDPLEVLQDLANLVDLILNQAYDGEELCFKAGGFRTLKLLYLCKLERLKLVTVEEGAMPNLEELNIVECEMLEKVPLGIECLTNLNFFDFAGTGFHGFAGISIPSDACRSSRNVSLGKEQENVIEQFDQDVDSRIQSTYTTSQSELIQVQLQD</sequence>
<dbReference type="InterPro" id="IPR032675">
    <property type="entry name" value="LRR_dom_sf"/>
</dbReference>
<dbReference type="Pfam" id="PF23598">
    <property type="entry name" value="LRR_14"/>
    <property type="match status" value="1"/>
</dbReference>
<dbReference type="Proteomes" id="UP000655225">
    <property type="component" value="Unassembled WGS sequence"/>
</dbReference>
<dbReference type="SUPFAM" id="SSF52058">
    <property type="entry name" value="L domain-like"/>
    <property type="match status" value="1"/>
</dbReference>
<dbReference type="PANTHER" id="PTHR15140">
    <property type="entry name" value="TUBULIN-SPECIFIC CHAPERONE E"/>
    <property type="match status" value="1"/>
</dbReference>
<dbReference type="EMBL" id="JABCRI010000014">
    <property type="protein sequence ID" value="KAF8393985.1"/>
    <property type="molecule type" value="Genomic_DNA"/>
</dbReference>
<reference evidence="3 4" key="1">
    <citation type="submission" date="2020-04" db="EMBL/GenBank/DDBJ databases">
        <title>Plant Genome Project.</title>
        <authorList>
            <person name="Zhang R.-G."/>
        </authorList>
    </citation>
    <scope>NUCLEOTIDE SEQUENCE [LARGE SCALE GENOMIC DNA]</scope>
    <source>
        <strain evidence="3">YNK0</strain>
        <tissue evidence="3">Leaf</tissue>
    </source>
</reference>
<dbReference type="OMA" id="CNYGENL"/>
<comment type="caution">
    <text evidence="3">The sequence shown here is derived from an EMBL/GenBank/DDBJ whole genome shotgun (WGS) entry which is preliminary data.</text>
</comment>
<organism evidence="3 4">
    <name type="scientific">Tetracentron sinense</name>
    <name type="common">Spur-leaf</name>
    <dbReference type="NCBI Taxonomy" id="13715"/>
    <lineage>
        <taxon>Eukaryota</taxon>
        <taxon>Viridiplantae</taxon>
        <taxon>Streptophyta</taxon>
        <taxon>Embryophyta</taxon>
        <taxon>Tracheophyta</taxon>
        <taxon>Spermatophyta</taxon>
        <taxon>Magnoliopsida</taxon>
        <taxon>Trochodendrales</taxon>
        <taxon>Trochodendraceae</taxon>
        <taxon>Tetracentron</taxon>
    </lineage>
</organism>
<name>A0A834YUL8_TETSI</name>
<evidence type="ECO:0000256" key="1">
    <source>
        <dbReference type="ARBA" id="ARBA00022737"/>
    </source>
</evidence>
<keyword evidence="1" id="KW-0677">Repeat</keyword>
<dbReference type="AlphaFoldDB" id="A0A834YUL8"/>
<protein>
    <recommendedName>
        <fullName evidence="2">Disease resistance R13L4/SHOC-2-like LRR domain-containing protein</fullName>
    </recommendedName>
</protein>
<evidence type="ECO:0000313" key="4">
    <source>
        <dbReference type="Proteomes" id="UP000655225"/>
    </source>
</evidence>
<gene>
    <name evidence="3" type="ORF">HHK36_020187</name>
</gene>
<evidence type="ECO:0000259" key="2">
    <source>
        <dbReference type="Pfam" id="PF23598"/>
    </source>
</evidence>
<feature type="domain" description="Disease resistance R13L4/SHOC-2-like LRR" evidence="2">
    <location>
        <begin position="1"/>
        <end position="148"/>
    </location>
</feature>
<dbReference type="Gene3D" id="3.80.10.10">
    <property type="entry name" value="Ribonuclease Inhibitor"/>
    <property type="match status" value="1"/>
</dbReference>
<proteinExistence type="predicted"/>